<proteinExistence type="predicted"/>
<dbReference type="RefSeq" id="WP_111729489.1">
    <property type="nucleotide sequence ID" value="NZ_QHKO01000003.1"/>
</dbReference>
<dbReference type="OrthoDB" id="5504504at2"/>
<dbReference type="Proteomes" id="UP000249169">
    <property type="component" value="Unassembled WGS sequence"/>
</dbReference>
<accession>A0A328C5U3</accession>
<evidence type="ECO:0000313" key="1">
    <source>
        <dbReference type="EMBL" id="RAL22961.1"/>
    </source>
</evidence>
<reference evidence="1 2" key="1">
    <citation type="submission" date="2018-05" db="EMBL/GenBank/DDBJ databases">
        <title>Lujinxingia marina gen. nov. sp. nov., a new facultative anaerobic member of the class Deltaproteobacteria, and proposal of Lujinxingaceae fam. nov.</title>
        <authorList>
            <person name="Li C.-M."/>
        </authorList>
    </citation>
    <scope>NUCLEOTIDE SEQUENCE [LARGE SCALE GENOMIC DNA]</scope>
    <source>
        <strain evidence="1 2">B210</strain>
    </source>
</reference>
<protein>
    <submittedName>
        <fullName evidence="1">Uncharacterized protein</fullName>
    </submittedName>
</protein>
<comment type="caution">
    <text evidence="1">The sequence shown here is derived from an EMBL/GenBank/DDBJ whole genome shotgun (WGS) entry which is preliminary data.</text>
</comment>
<gene>
    <name evidence="1" type="ORF">DL240_08705</name>
</gene>
<dbReference type="AlphaFoldDB" id="A0A328C5U3"/>
<keyword evidence="2" id="KW-1185">Reference proteome</keyword>
<dbReference type="EMBL" id="QHKO01000003">
    <property type="protein sequence ID" value="RAL22961.1"/>
    <property type="molecule type" value="Genomic_DNA"/>
</dbReference>
<sequence>MSDPIEILERRLKAVLDREQDTAGLHFFCQIGGNYDDLGIVTLQISGAGRLLLSWRFDDESPELWSLTLSEQDTRRFIELLIAHPFWTVSPARRQRREDETNVHLRICDQTVATYKGVQFWTGDLKEFPILRTLTGRICRIIDRVSDGEIDLDDLTAATA</sequence>
<name>A0A328C5U3_9DELT</name>
<evidence type="ECO:0000313" key="2">
    <source>
        <dbReference type="Proteomes" id="UP000249169"/>
    </source>
</evidence>
<organism evidence="1 2">
    <name type="scientific">Lujinxingia litoralis</name>
    <dbReference type="NCBI Taxonomy" id="2211119"/>
    <lineage>
        <taxon>Bacteria</taxon>
        <taxon>Deltaproteobacteria</taxon>
        <taxon>Bradymonadales</taxon>
        <taxon>Lujinxingiaceae</taxon>
        <taxon>Lujinxingia</taxon>
    </lineage>
</organism>